<protein>
    <submittedName>
        <fullName evidence="1">Uncharacterized protein</fullName>
    </submittedName>
</protein>
<organism evidence="1">
    <name type="scientific">Brassica cretica</name>
    <name type="common">Mustard</name>
    <dbReference type="NCBI Taxonomy" id="69181"/>
    <lineage>
        <taxon>Eukaryota</taxon>
        <taxon>Viridiplantae</taxon>
        <taxon>Streptophyta</taxon>
        <taxon>Embryophyta</taxon>
        <taxon>Tracheophyta</taxon>
        <taxon>Spermatophyta</taxon>
        <taxon>Magnoliopsida</taxon>
        <taxon>eudicotyledons</taxon>
        <taxon>Gunneridae</taxon>
        <taxon>Pentapetalae</taxon>
        <taxon>rosids</taxon>
        <taxon>malvids</taxon>
        <taxon>Brassicales</taxon>
        <taxon>Brassicaceae</taxon>
        <taxon>Brassiceae</taxon>
        <taxon>Brassica</taxon>
    </lineage>
</organism>
<reference evidence="1" key="1">
    <citation type="submission" date="2019-12" db="EMBL/GenBank/DDBJ databases">
        <title>Genome sequencing and annotation of Brassica cretica.</title>
        <authorList>
            <person name="Studholme D.J."/>
            <person name="Sarris P.F."/>
        </authorList>
    </citation>
    <scope>NUCLEOTIDE SEQUENCE</scope>
    <source>
        <strain evidence="1">PFS-102/07</strain>
        <tissue evidence="1">Leaf</tissue>
    </source>
</reference>
<evidence type="ECO:0000313" key="1">
    <source>
        <dbReference type="EMBL" id="KAF2586191.1"/>
    </source>
</evidence>
<name>A0A8S9JW61_BRACR</name>
<sequence>MERDFLGLSDKQYLNNVKPDVDDDRVGERGLSKKIAKQWGKAKLLPNSSFMPAAADLQVLDGCSPVKGPKMMKLNESEFMVPTVSGVPVKRRLVYRWSLKAVKERRYCDVCPSLAEASTRVPSSRRVVRRLFCF</sequence>
<gene>
    <name evidence="1" type="ORF">F2Q70_00034264</name>
</gene>
<accession>A0A8S9JW61</accession>
<comment type="caution">
    <text evidence="1">The sequence shown here is derived from an EMBL/GenBank/DDBJ whole genome shotgun (WGS) entry which is preliminary data.</text>
</comment>
<proteinExistence type="predicted"/>
<dbReference type="AlphaFoldDB" id="A0A8S9JW61"/>
<dbReference type="EMBL" id="QGKY02000246">
    <property type="protein sequence ID" value="KAF2586191.1"/>
    <property type="molecule type" value="Genomic_DNA"/>
</dbReference>